<sequence>MSAHLHQPLLETDDPEVVPSGGVGTLIEEETRTVPTDGGDHERFSHFVPKDKLMEAMINGTPVIALCGKVWVPTRDPEKFPVCPDCKDIWESLNKDGE</sequence>
<evidence type="ECO:0000313" key="2">
    <source>
        <dbReference type="EMBL" id="MDP9820314.1"/>
    </source>
</evidence>
<feature type="region of interest" description="Disordered" evidence="1">
    <location>
        <begin position="1"/>
        <end position="22"/>
    </location>
</feature>
<evidence type="ECO:0008006" key="4">
    <source>
        <dbReference type="Google" id="ProtNLM"/>
    </source>
</evidence>
<dbReference type="EMBL" id="JAUSQM010000001">
    <property type="protein sequence ID" value="MDP9820314.1"/>
    <property type="molecule type" value="Genomic_DNA"/>
</dbReference>
<comment type="caution">
    <text evidence="2">The sequence shown here is derived from an EMBL/GenBank/DDBJ whole genome shotgun (WGS) entry which is preliminary data.</text>
</comment>
<keyword evidence="3" id="KW-1185">Reference proteome</keyword>
<accession>A0ABT9NIT3</accession>
<gene>
    <name evidence="2" type="ORF">J2S59_000123</name>
</gene>
<dbReference type="InterPro" id="IPR021400">
    <property type="entry name" value="DUF3039"/>
</dbReference>
<protein>
    <recommendedName>
        <fullName evidence="4">DUF3039 domain-containing protein</fullName>
    </recommendedName>
</protein>
<evidence type="ECO:0000313" key="3">
    <source>
        <dbReference type="Proteomes" id="UP001240447"/>
    </source>
</evidence>
<name>A0ABT9NIT3_9ACTN</name>
<dbReference type="Pfam" id="PF11238">
    <property type="entry name" value="DUF3039"/>
    <property type="match status" value="1"/>
</dbReference>
<organism evidence="2 3">
    <name type="scientific">Nocardioides massiliensis</name>
    <dbReference type="NCBI Taxonomy" id="1325935"/>
    <lineage>
        <taxon>Bacteria</taxon>
        <taxon>Bacillati</taxon>
        <taxon>Actinomycetota</taxon>
        <taxon>Actinomycetes</taxon>
        <taxon>Propionibacteriales</taxon>
        <taxon>Nocardioidaceae</taxon>
        <taxon>Nocardioides</taxon>
    </lineage>
</organism>
<dbReference type="Proteomes" id="UP001240447">
    <property type="component" value="Unassembled WGS sequence"/>
</dbReference>
<evidence type="ECO:0000256" key="1">
    <source>
        <dbReference type="SAM" id="MobiDB-lite"/>
    </source>
</evidence>
<reference evidence="2 3" key="1">
    <citation type="submission" date="2023-07" db="EMBL/GenBank/DDBJ databases">
        <title>Sequencing the genomes of 1000 actinobacteria strains.</title>
        <authorList>
            <person name="Klenk H.-P."/>
        </authorList>
    </citation>
    <scope>NUCLEOTIDE SEQUENCE [LARGE SCALE GENOMIC DNA]</scope>
    <source>
        <strain evidence="2 3">GD13</strain>
    </source>
</reference>
<proteinExistence type="predicted"/>